<dbReference type="Gene3D" id="1.10.1130.10">
    <property type="entry name" value="Flavocytochrome C3, Chain A"/>
    <property type="match status" value="1"/>
</dbReference>
<dbReference type="SUPFAM" id="SSF48695">
    <property type="entry name" value="Multiheme cytochromes"/>
    <property type="match status" value="2"/>
</dbReference>
<dbReference type="PANTHER" id="PTHR35038:SF6">
    <property type="entry name" value="SURFACE LOCALIZED DECAHEME CYTOCHROME C LIPOPROTEIN"/>
    <property type="match status" value="1"/>
</dbReference>
<dbReference type="InterPro" id="IPR036280">
    <property type="entry name" value="Multihaem_cyt_sf"/>
</dbReference>
<gene>
    <name evidence="3" type="ORF">MNBD_DELTA02-1163</name>
</gene>
<reference evidence="3" key="1">
    <citation type="submission" date="2018-06" db="EMBL/GenBank/DDBJ databases">
        <authorList>
            <person name="Zhirakovskaya E."/>
        </authorList>
    </citation>
    <scope>NUCLEOTIDE SEQUENCE</scope>
</reference>
<name>A0A3B0VBW4_9ZZZZ</name>
<feature type="domain" description="Doubled CXXCH motif" evidence="2">
    <location>
        <begin position="115"/>
        <end position="153"/>
    </location>
</feature>
<dbReference type="Gene3D" id="3.90.10.10">
    <property type="entry name" value="Cytochrome C3"/>
    <property type="match status" value="3"/>
</dbReference>
<sequence>MLINIRGKLSRVVAPKGMAVVLLLLVCLLAAVALYPSVAEAARKKSVSKLCLNCHKGAGSLMTKRYVHKPVAMGLCTACHNPHTSKNKKLIGSELKDLCFKCHSEKRLLPGAVVHKPVKDGQCLACHDAHSTDKKGLVKDVGARACYSCHPKKDIAGGKNVHPEVRKGNCSVCHAAHSSQRPGLLVKSTKELCMGCHAAKSAKLLAAHSGLNVSNSDCGSCHSPHSSDSAGILKKNLHEPFAGGKCDTCHLKGSKKLKTTSTRLCSKCHASVMSSFNKRYSHLVSGVDGNACMNCHNPHASDGAALIKGQLSRVCYTCHSETEKYAEVSSYTHSKLGQCSSCHSSHGSNERYFMKAGVETCSAEKCHETQGRFTHPVGKDIIDPRSGSALDCSTCHNPMGSPEEFILRGGKDRELCIKCHQV</sequence>
<feature type="domain" description="Doubled CXXCH motif" evidence="2">
    <location>
        <begin position="391"/>
        <end position="421"/>
    </location>
</feature>
<evidence type="ECO:0000259" key="2">
    <source>
        <dbReference type="Pfam" id="PF09699"/>
    </source>
</evidence>
<keyword evidence="1" id="KW-0732">Signal</keyword>
<dbReference type="InterPro" id="IPR051829">
    <property type="entry name" value="Multiheme_Cytochr_ET"/>
</dbReference>
<dbReference type="Pfam" id="PF09699">
    <property type="entry name" value="Paired_CXXCH_1"/>
    <property type="match status" value="7"/>
</dbReference>
<feature type="domain" description="Doubled CXXCH motif" evidence="2">
    <location>
        <begin position="213"/>
        <end position="236"/>
    </location>
</feature>
<feature type="domain" description="Doubled CXXCH motif" evidence="2">
    <location>
        <begin position="238"/>
        <end position="273"/>
    </location>
</feature>
<evidence type="ECO:0000256" key="1">
    <source>
        <dbReference type="ARBA" id="ARBA00022729"/>
    </source>
</evidence>
<dbReference type="InterPro" id="IPR010177">
    <property type="entry name" value="Paired_CXXCH_1"/>
</dbReference>
<dbReference type="GO" id="GO:0016491">
    <property type="term" value="F:oxidoreductase activity"/>
    <property type="evidence" value="ECO:0007669"/>
    <property type="project" value="TreeGrafter"/>
</dbReference>
<dbReference type="EMBL" id="UOEZ01000033">
    <property type="protein sequence ID" value="VAW35697.1"/>
    <property type="molecule type" value="Genomic_DNA"/>
</dbReference>
<feature type="domain" description="Doubled CXXCH motif" evidence="2">
    <location>
        <begin position="68"/>
        <end position="107"/>
    </location>
</feature>
<proteinExistence type="predicted"/>
<feature type="domain" description="Doubled CXXCH motif" evidence="2">
    <location>
        <begin position="287"/>
        <end position="323"/>
    </location>
</feature>
<protein>
    <recommendedName>
        <fullName evidence="2">Doubled CXXCH motif domain-containing protein</fullName>
    </recommendedName>
</protein>
<dbReference type="NCBIfam" id="TIGR01905">
    <property type="entry name" value="paired_CXXCH_1"/>
    <property type="match status" value="5"/>
</dbReference>
<evidence type="ECO:0000313" key="3">
    <source>
        <dbReference type="EMBL" id="VAW35697.1"/>
    </source>
</evidence>
<dbReference type="AlphaFoldDB" id="A0A3B0VBW4"/>
<dbReference type="PANTHER" id="PTHR35038">
    <property type="entry name" value="DISSIMILATORY SULFITE REDUCTASE SIRA"/>
    <property type="match status" value="1"/>
</dbReference>
<organism evidence="3">
    <name type="scientific">hydrothermal vent metagenome</name>
    <dbReference type="NCBI Taxonomy" id="652676"/>
    <lineage>
        <taxon>unclassified sequences</taxon>
        <taxon>metagenomes</taxon>
        <taxon>ecological metagenomes</taxon>
    </lineage>
</organism>
<accession>A0A3B0VBW4</accession>
<feature type="domain" description="Doubled CXXCH motif" evidence="2">
    <location>
        <begin position="162"/>
        <end position="201"/>
    </location>
</feature>